<accession>A0ACB5SG78</accession>
<evidence type="ECO:0000313" key="1">
    <source>
        <dbReference type="EMBL" id="GME39605.1"/>
    </source>
</evidence>
<protein>
    <submittedName>
        <fullName evidence="1">DNA-binding SAP</fullName>
    </submittedName>
</protein>
<evidence type="ECO:0000313" key="2">
    <source>
        <dbReference type="Proteomes" id="UP001165186"/>
    </source>
</evidence>
<dbReference type="Proteomes" id="UP001165186">
    <property type="component" value="Unassembled WGS sequence"/>
</dbReference>
<name>A0ACB5SG78_9PEZI</name>
<proteinExistence type="predicted"/>
<dbReference type="EMBL" id="BSXG01000089">
    <property type="protein sequence ID" value="GME39605.1"/>
    <property type="molecule type" value="Genomic_DNA"/>
</dbReference>
<gene>
    <name evidence="1" type="primary">g10759</name>
    <name evidence="1" type="ORF">NpPPO83_00010759</name>
</gene>
<sequence length="293" mass="30201">MTDYAKMKNAELEALLKQRSLPHTGKKADMVARLQEADKADAEKAPADKSAASTTVPPEDEIDWDDDTTDTKPAAAAAAAAADATTEAGAAAIKAGGQGAVANPQAVPNQVADVDPSKTDDLSVKAPEGDGAADAADAEKPAEAEPVEKKDFTSGLKETTLDEELEKRRARAKKFGLPEDDEAAKLLERAKKFGTDAAPTGPRGLNEALPERRPKRGREAGDEGSRGNFKRRGGGGRGGRLQGRRGGGGGGERRGNDSAKGNAGGSGSSWSAEDKAKAEARKARFAASAPSAS</sequence>
<organism evidence="1 2">
    <name type="scientific">Neofusicoccum parvum</name>
    <dbReference type="NCBI Taxonomy" id="310453"/>
    <lineage>
        <taxon>Eukaryota</taxon>
        <taxon>Fungi</taxon>
        <taxon>Dikarya</taxon>
        <taxon>Ascomycota</taxon>
        <taxon>Pezizomycotina</taxon>
        <taxon>Dothideomycetes</taxon>
        <taxon>Dothideomycetes incertae sedis</taxon>
        <taxon>Botryosphaeriales</taxon>
        <taxon>Botryosphaeriaceae</taxon>
        <taxon>Neofusicoccum</taxon>
    </lineage>
</organism>
<reference evidence="1" key="1">
    <citation type="submission" date="2024-09" db="EMBL/GenBank/DDBJ databases">
        <title>Draft Genome Sequences of Neofusicoccum parvum.</title>
        <authorList>
            <person name="Ashida A."/>
            <person name="Camagna M."/>
            <person name="Tanaka A."/>
            <person name="Takemoto D."/>
        </authorList>
    </citation>
    <scope>NUCLEOTIDE SEQUENCE</scope>
    <source>
        <strain evidence="1">PPO83</strain>
    </source>
</reference>
<keyword evidence="2" id="KW-1185">Reference proteome</keyword>
<keyword evidence="1" id="KW-0238">DNA-binding</keyword>
<comment type="caution">
    <text evidence="1">The sequence shown here is derived from an EMBL/GenBank/DDBJ whole genome shotgun (WGS) entry which is preliminary data.</text>
</comment>